<protein>
    <submittedName>
        <fullName evidence="2">WD40-repeat-containing domain protein</fullName>
    </submittedName>
</protein>
<dbReference type="AlphaFoldDB" id="A0AA38P0E0"/>
<accession>A0AA38P0E0</accession>
<dbReference type="InterPro" id="IPR015943">
    <property type="entry name" value="WD40/YVTN_repeat-like_dom_sf"/>
</dbReference>
<dbReference type="SMART" id="SM00320">
    <property type="entry name" value="WD40"/>
    <property type="match status" value="2"/>
</dbReference>
<feature type="region of interest" description="Disordered" evidence="1">
    <location>
        <begin position="639"/>
        <end position="664"/>
    </location>
</feature>
<dbReference type="InterPro" id="IPR036322">
    <property type="entry name" value="WD40_repeat_dom_sf"/>
</dbReference>
<evidence type="ECO:0000256" key="1">
    <source>
        <dbReference type="SAM" id="MobiDB-lite"/>
    </source>
</evidence>
<evidence type="ECO:0000313" key="2">
    <source>
        <dbReference type="EMBL" id="KAJ3833977.1"/>
    </source>
</evidence>
<dbReference type="InterPro" id="IPR001680">
    <property type="entry name" value="WD40_rpt"/>
</dbReference>
<reference evidence="2" key="1">
    <citation type="submission" date="2022-08" db="EMBL/GenBank/DDBJ databases">
        <authorList>
            <consortium name="DOE Joint Genome Institute"/>
            <person name="Min B."/>
            <person name="Riley R."/>
            <person name="Sierra-Patev S."/>
            <person name="Naranjo-Ortiz M."/>
            <person name="Looney B."/>
            <person name="Konkel Z."/>
            <person name="Slot J.C."/>
            <person name="Sakamoto Y."/>
            <person name="Steenwyk J.L."/>
            <person name="Rokas A."/>
            <person name="Carro J."/>
            <person name="Camarero S."/>
            <person name="Ferreira P."/>
            <person name="Molpeceres G."/>
            <person name="Ruiz-Duenas F.J."/>
            <person name="Serrano A."/>
            <person name="Henrissat B."/>
            <person name="Drula E."/>
            <person name="Hughes K.W."/>
            <person name="Mata J.L."/>
            <person name="Ishikawa N.K."/>
            <person name="Vargas-Isla R."/>
            <person name="Ushijima S."/>
            <person name="Smith C.A."/>
            <person name="Ahrendt S."/>
            <person name="Andreopoulos W."/>
            <person name="He G."/>
            <person name="Labutti K."/>
            <person name="Lipzen A."/>
            <person name="Ng V."/>
            <person name="Sandor L."/>
            <person name="Barry K."/>
            <person name="Martinez A.T."/>
            <person name="Xiao Y."/>
            <person name="Gibbons J.G."/>
            <person name="Terashima K."/>
            <person name="Hibbett D.S."/>
            <person name="Grigoriev I.V."/>
        </authorList>
    </citation>
    <scope>NUCLEOTIDE SEQUENCE</scope>
    <source>
        <strain evidence="2">TFB9207</strain>
    </source>
</reference>
<name>A0AA38P0E0_9AGAR</name>
<organism evidence="2 3">
    <name type="scientific">Lentinula raphanica</name>
    <dbReference type="NCBI Taxonomy" id="153919"/>
    <lineage>
        <taxon>Eukaryota</taxon>
        <taxon>Fungi</taxon>
        <taxon>Dikarya</taxon>
        <taxon>Basidiomycota</taxon>
        <taxon>Agaricomycotina</taxon>
        <taxon>Agaricomycetes</taxon>
        <taxon>Agaricomycetidae</taxon>
        <taxon>Agaricales</taxon>
        <taxon>Marasmiineae</taxon>
        <taxon>Omphalotaceae</taxon>
        <taxon>Lentinula</taxon>
    </lineage>
</organism>
<dbReference type="EMBL" id="MU806601">
    <property type="protein sequence ID" value="KAJ3833977.1"/>
    <property type="molecule type" value="Genomic_DNA"/>
</dbReference>
<comment type="caution">
    <text evidence="2">The sequence shown here is derived from an EMBL/GenBank/DDBJ whole genome shotgun (WGS) entry which is preliminary data.</text>
</comment>
<sequence length="664" mass="72283">MSAQYEHHLTLHGMRDAVLSISFSAKGKFVAATGYGGVAVWDLSTTLPISLPLLKYSPQNPKYVISTSTWLYFSKPKTYILVGGAPKEMFEFQNLHRFPSVNATRQVLSLDVHRKEVSLGRRGRIAAVSIDGSVTVWTLTASGECTQVFSINLEASFLPKVARFCPNTRDVFVFSRSGGLIQRLDYKTGNVKQSKSQAPSTMGSVALDQSSKHFAAWTAEGFQIYRLDSLELIQTFETQSPIVHFPKHVVYGENDDVIVGGTDRGHAMVFTVGTGQVAQTLIYPRGGLVQHVSSISLSDHHLIAIAGSTRHQPAEVLIFRKPTSDGGSSPKPSTLDRSFIDSPSLVHVVAGIYASKSGWRIIQLIVLALICAIGLSIVHMNSDRFSGWVELGLPRAGKSSNSNSNPNLNFDMNLIADFDSGTDLNLDSDSGVKVASKRTHNTNSNVKLLADFDLDSELGLDTYSGAKVDSKRTHNTNIDVDLVTDLDWDWELGLDTYSGAKMDSKRTHKTIIDVDLVADFDLDSELGLDTDTGAKVASKRTRSDIPALPSKPLVREKVLSDHIHHLDIPASPNKPAVQAAGEKVVPEDVHRSNNPAPPSQPAVQVVGEKVASDCTHRPNIQTLPKKPAVQGAVAHQRLPKVASLNMPPRSSYPRPVADENHNDL</sequence>
<dbReference type="SUPFAM" id="SSF50978">
    <property type="entry name" value="WD40 repeat-like"/>
    <property type="match status" value="1"/>
</dbReference>
<evidence type="ECO:0000313" key="3">
    <source>
        <dbReference type="Proteomes" id="UP001163846"/>
    </source>
</evidence>
<proteinExistence type="predicted"/>
<gene>
    <name evidence="2" type="ORF">F5878DRAFT_665171</name>
</gene>
<dbReference type="Proteomes" id="UP001163846">
    <property type="component" value="Unassembled WGS sequence"/>
</dbReference>
<keyword evidence="3" id="KW-1185">Reference proteome</keyword>
<dbReference type="Gene3D" id="2.130.10.10">
    <property type="entry name" value="YVTN repeat-like/Quinoprotein amine dehydrogenase"/>
    <property type="match status" value="1"/>
</dbReference>